<dbReference type="EMBL" id="CP036349">
    <property type="protein sequence ID" value="QDV73709.1"/>
    <property type="molecule type" value="Genomic_DNA"/>
</dbReference>
<evidence type="ECO:0000313" key="2">
    <source>
        <dbReference type="Proteomes" id="UP000316426"/>
    </source>
</evidence>
<keyword evidence="2" id="KW-1185">Reference proteome</keyword>
<accession>A0A518K7E9</accession>
<sequence length="39" mass="4675">MYVYRWTRLVTSVFEKKPQCQRVVGVDMDELGPGFLRLR</sequence>
<dbReference type="Proteomes" id="UP000316426">
    <property type="component" value="Chromosome"/>
</dbReference>
<reference evidence="1 2" key="1">
    <citation type="submission" date="2019-02" db="EMBL/GenBank/DDBJ databases">
        <title>Deep-cultivation of Planctomycetes and their phenomic and genomic characterization uncovers novel biology.</title>
        <authorList>
            <person name="Wiegand S."/>
            <person name="Jogler M."/>
            <person name="Boedeker C."/>
            <person name="Pinto D."/>
            <person name="Vollmers J."/>
            <person name="Rivas-Marin E."/>
            <person name="Kohn T."/>
            <person name="Peeters S.H."/>
            <person name="Heuer A."/>
            <person name="Rast P."/>
            <person name="Oberbeckmann S."/>
            <person name="Bunk B."/>
            <person name="Jeske O."/>
            <person name="Meyerdierks A."/>
            <person name="Storesund J.E."/>
            <person name="Kallscheuer N."/>
            <person name="Luecker S."/>
            <person name="Lage O.M."/>
            <person name="Pohl T."/>
            <person name="Merkel B.J."/>
            <person name="Hornburger P."/>
            <person name="Mueller R.-W."/>
            <person name="Bruemmer F."/>
            <person name="Labrenz M."/>
            <person name="Spormann A.M."/>
            <person name="Op den Camp H."/>
            <person name="Overmann J."/>
            <person name="Amann R."/>
            <person name="Jetten M.S.M."/>
            <person name="Mascher T."/>
            <person name="Medema M.H."/>
            <person name="Devos D.P."/>
            <person name="Kaster A.-K."/>
            <person name="Ovreas L."/>
            <person name="Rohde M."/>
            <person name="Galperin M.Y."/>
            <person name="Jogler C."/>
        </authorList>
    </citation>
    <scope>NUCLEOTIDE SEQUENCE [LARGE SCALE GENOMIC DNA]</scope>
    <source>
        <strain evidence="1 2">Spa11</strain>
    </source>
</reference>
<dbReference type="KEGG" id="bmei:Spa11_19080"/>
<organism evidence="1 2">
    <name type="scientific">Botrimarina mediterranea</name>
    <dbReference type="NCBI Taxonomy" id="2528022"/>
    <lineage>
        <taxon>Bacteria</taxon>
        <taxon>Pseudomonadati</taxon>
        <taxon>Planctomycetota</taxon>
        <taxon>Planctomycetia</taxon>
        <taxon>Pirellulales</taxon>
        <taxon>Lacipirellulaceae</taxon>
        <taxon>Botrimarina</taxon>
    </lineage>
</organism>
<dbReference type="AlphaFoldDB" id="A0A518K7E9"/>
<gene>
    <name evidence="1" type="ORF">Spa11_19080</name>
</gene>
<name>A0A518K7E9_9BACT</name>
<evidence type="ECO:0000313" key="1">
    <source>
        <dbReference type="EMBL" id="QDV73709.1"/>
    </source>
</evidence>
<protein>
    <submittedName>
        <fullName evidence="1">Uncharacterized protein</fullName>
    </submittedName>
</protein>
<proteinExistence type="predicted"/>